<dbReference type="Gene3D" id="3.10.180.10">
    <property type="entry name" value="2,3-Dihydroxybiphenyl 1,2-Dioxygenase, domain 1"/>
    <property type="match status" value="1"/>
</dbReference>
<sequence length="119" mass="13107">MGDTSGTPRTPGVAETLLVGYKKDWFSDPVHIGRSHHVALRTENREAVTRLLQKRNIPYHLRVIPGYGDVRQLFFYDPDGNGIEVGEFAVLQPAFCEAAMIEDEGASSVNSKFGLSTAN</sequence>
<keyword evidence="2" id="KW-1185">Reference proteome</keyword>
<dbReference type="VEuPathDB" id="FungiDB:SeMB42_g01513"/>
<organism evidence="1 2">
    <name type="scientific">Synchytrium endobioticum</name>
    <dbReference type="NCBI Taxonomy" id="286115"/>
    <lineage>
        <taxon>Eukaryota</taxon>
        <taxon>Fungi</taxon>
        <taxon>Fungi incertae sedis</taxon>
        <taxon>Chytridiomycota</taxon>
        <taxon>Chytridiomycota incertae sedis</taxon>
        <taxon>Chytridiomycetes</taxon>
        <taxon>Synchytriales</taxon>
        <taxon>Synchytriaceae</taxon>
        <taxon>Synchytrium</taxon>
    </lineage>
</organism>
<dbReference type="AlphaFoldDB" id="A0A507DLA5"/>
<name>A0A507DLA5_9FUNG</name>
<comment type="caution">
    <text evidence="1">The sequence shown here is derived from an EMBL/GenBank/DDBJ whole genome shotgun (WGS) entry which is preliminary data.</text>
</comment>
<accession>A0A507DLA5</accession>
<reference evidence="1 2" key="1">
    <citation type="journal article" date="2019" name="Sci. Rep.">
        <title>Comparative genomics of chytrid fungi reveal insights into the obligate biotrophic and pathogenic lifestyle of Synchytrium endobioticum.</title>
        <authorList>
            <person name="van de Vossenberg B.T.L.H."/>
            <person name="Warris S."/>
            <person name="Nguyen H.D.T."/>
            <person name="van Gent-Pelzer M.P.E."/>
            <person name="Joly D.L."/>
            <person name="van de Geest H.C."/>
            <person name="Bonants P.J.M."/>
            <person name="Smith D.S."/>
            <person name="Levesque C.A."/>
            <person name="van der Lee T.A.J."/>
        </authorList>
    </citation>
    <scope>NUCLEOTIDE SEQUENCE [LARGE SCALE GENOMIC DNA]</scope>
    <source>
        <strain evidence="1 2">MB42</strain>
    </source>
</reference>
<dbReference type="SUPFAM" id="SSF54593">
    <property type="entry name" value="Glyoxalase/Bleomycin resistance protein/Dihydroxybiphenyl dioxygenase"/>
    <property type="match status" value="1"/>
</dbReference>
<dbReference type="STRING" id="286115.A0A507DLA5"/>
<dbReference type="EMBL" id="QEAN01000039">
    <property type="protein sequence ID" value="TPX52306.1"/>
    <property type="molecule type" value="Genomic_DNA"/>
</dbReference>
<dbReference type="InterPro" id="IPR029068">
    <property type="entry name" value="Glyas_Bleomycin-R_OHBP_Dase"/>
</dbReference>
<proteinExistence type="predicted"/>
<evidence type="ECO:0000313" key="1">
    <source>
        <dbReference type="EMBL" id="TPX52306.1"/>
    </source>
</evidence>
<dbReference type="Proteomes" id="UP000317494">
    <property type="component" value="Unassembled WGS sequence"/>
</dbReference>
<evidence type="ECO:0000313" key="2">
    <source>
        <dbReference type="Proteomes" id="UP000317494"/>
    </source>
</evidence>
<evidence type="ECO:0008006" key="3">
    <source>
        <dbReference type="Google" id="ProtNLM"/>
    </source>
</evidence>
<gene>
    <name evidence="1" type="ORF">SeMB42_g01513</name>
</gene>
<protein>
    <recommendedName>
        <fullName evidence="3">VOC domain-containing protein</fullName>
    </recommendedName>
</protein>